<organism evidence="1 2">
    <name type="scientific">Paractinoplanes ferrugineus</name>
    <dbReference type="NCBI Taxonomy" id="113564"/>
    <lineage>
        <taxon>Bacteria</taxon>
        <taxon>Bacillati</taxon>
        <taxon>Actinomycetota</taxon>
        <taxon>Actinomycetes</taxon>
        <taxon>Micromonosporales</taxon>
        <taxon>Micromonosporaceae</taxon>
        <taxon>Paractinoplanes</taxon>
    </lineage>
</organism>
<dbReference type="RefSeq" id="WP_203820581.1">
    <property type="nucleotide sequence ID" value="NZ_BAAABP010000015.1"/>
</dbReference>
<evidence type="ECO:0000313" key="1">
    <source>
        <dbReference type="EMBL" id="GIE14163.1"/>
    </source>
</evidence>
<evidence type="ECO:0000313" key="2">
    <source>
        <dbReference type="Proteomes" id="UP000598174"/>
    </source>
</evidence>
<reference evidence="1" key="1">
    <citation type="submission" date="2021-01" db="EMBL/GenBank/DDBJ databases">
        <title>Whole genome shotgun sequence of Actinoplanes ferrugineus NBRC 15555.</title>
        <authorList>
            <person name="Komaki H."/>
            <person name="Tamura T."/>
        </authorList>
    </citation>
    <scope>NUCLEOTIDE SEQUENCE</scope>
    <source>
        <strain evidence="1">NBRC 15555</strain>
    </source>
</reference>
<name>A0A919MFV0_9ACTN</name>
<sequence>MSAWIVSRDHLDLLLTAALAWEITPPGEADETGRMLWKENLVSVAYPYPYDRDGDRPGPIDFRDRHVGTYRFQPYPGPVDPEVVAAAGASLAYQSCEHPGWTSSTAYRWTTHLRAQATARVAAYLDEHGPVNPKRQTRGEQGWYVLVDLHGQEQVRCGDGWSVPDRGVFTRAFGLLTLAAVRP</sequence>
<gene>
    <name evidence="1" type="ORF">Afe05nite_60030</name>
</gene>
<comment type="caution">
    <text evidence="1">The sequence shown here is derived from an EMBL/GenBank/DDBJ whole genome shotgun (WGS) entry which is preliminary data.</text>
</comment>
<accession>A0A919MFV0</accession>
<dbReference type="EMBL" id="BOMM01000052">
    <property type="protein sequence ID" value="GIE14163.1"/>
    <property type="molecule type" value="Genomic_DNA"/>
</dbReference>
<keyword evidence="2" id="KW-1185">Reference proteome</keyword>
<dbReference type="AlphaFoldDB" id="A0A919MFV0"/>
<protein>
    <submittedName>
        <fullName evidence="1">Uncharacterized protein</fullName>
    </submittedName>
</protein>
<proteinExistence type="predicted"/>
<dbReference type="Proteomes" id="UP000598174">
    <property type="component" value="Unassembled WGS sequence"/>
</dbReference>